<feature type="compositionally biased region" description="Acidic residues" evidence="1">
    <location>
        <begin position="1"/>
        <end position="10"/>
    </location>
</feature>
<feature type="region of interest" description="Disordered" evidence="1">
    <location>
        <begin position="1"/>
        <end position="47"/>
    </location>
</feature>
<feature type="region of interest" description="Disordered" evidence="1">
    <location>
        <begin position="218"/>
        <end position="270"/>
    </location>
</feature>
<dbReference type="EMBL" id="KZ821220">
    <property type="protein sequence ID" value="PYH48905.1"/>
    <property type="molecule type" value="Genomic_DNA"/>
</dbReference>
<dbReference type="GO" id="GO:0000182">
    <property type="term" value="F:rDNA binding"/>
    <property type="evidence" value="ECO:0007669"/>
    <property type="project" value="TreeGrafter"/>
</dbReference>
<dbReference type="OrthoDB" id="2240312at2759"/>
<evidence type="ECO:0000313" key="3">
    <source>
        <dbReference type="Proteomes" id="UP000248349"/>
    </source>
</evidence>
<dbReference type="GO" id="GO:0000500">
    <property type="term" value="C:RNA polymerase I upstream activating factor complex"/>
    <property type="evidence" value="ECO:0007669"/>
    <property type="project" value="InterPro"/>
</dbReference>
<evidence type="ECO:0008006" key="4">
    <source>
        <dbReference type="Google" id="ProtNLM"/>
    </source>
</evidence>
<evidence type="ECO:0000313" key="2">
    <source>
        <dbReference type="EMBL" id="PYH48905.1"/>
    </source>
</evidence>
<dbReference type="GeneID" id="37075352"/>
<sequence>MSSSIDDDPSDPVYIADENTLPASLLETADHERTPPEPSRLTRKATTRTSALEYMRLALPRKTVEIYADVLRQLTSDNSFDSADPDTERHNSTQDGVVIWSPQEKDILYRVLERKGKEGIREAARALGSKSEIEVQEHLQLLHSSFQRRHLEAGHSRAILLADVPAAAEIGEECHAVLENYAELLRLEEQQEEDVAGRQKHHNFWIINQRSAAYLDSQAKTAKIDSRPKARELSHHNTTNASDQISEKANGHAAKDMEKGSSAQLDTQGADSHNYSSVHLTAGLFRMENWVRLSERLFMNFGSTRLDDNWHHLSFADENPSLTADAFADFYALAVSLTRRLVQSSLFFAEARLRKWRDAGQERALEVKSRDVRTALDVLNINRNSSEFWVGLARRLSLDVVDNRHVKDWKSIQMDYDEVEDILSGRLPLPTQPGSISRSVSRARGGIEVADEHDSDSGSTIEHLVSGQPAPSSFMDEDPVDSEDDYAEYVDKEASRTEESNLWKLIGRPHPRTTSRVPGHDEVEGVNESDLLSMKPESRKRPFGERKSMEDLLDWRDRLQYRSEWEEYGHEVFDLQDEILENRRKRRRHEHEDSPSSSPALVDSDDSVLLSDVPHDDMSLIHNSEDVDRVNSGNSSLEEPLYGDESGVDF</sequence>
<gene>
    <name evidence="2" type="ORF">BP01DRAFT_353211</name>
</gene>
<proteinExistence type="predicted"/>
<feature type="region of interest" description="Disordered" evidence="1">
    <location>
        <begin position="450"/>
        <end position="483"/>
    </location>
</feature>
<feature type="region of interest" description="Disordered" evidence="1">
    <location>
        <begin position="585"/>
        <end position="650"/>
    </location>
</feature>
<protein>
    <recommendedName>
        <fullName evidence="4">Myb-like domain-containing protein</fullName>
    </recommendedName>
</protein>
<organism evidence="2 3">
    <name type="scientific">Aspergillus saccharolyticus JOP 1030-1</name>
    <dbReference type="NCBI Taxonomy" id="1450539"/>
    <lineage>
        <taxon>Eukaryota</taxon>
        <taxon>Fungi</taxon>
        <taxon>Dikarya</taxon>
        <taxon>Ascomycota</taxon>
        <taxon>Pezizomycotina</taxon>
        <taxon>Eurotiomycetes</taxon>
        <taxon>Eurotiomycetidae</taxon>
        <taxon>Eurotiales</taxon>
        <taxon>Aspergillaceae</taxon>
        <taxon>Aspergillus</taxon>
        <taxon>Aspergillus subgen. Circumdati</taxon>
    </lineage>
</organism>
<name>A0A318ZQJ0_9EURO</name>
<dbReference type="PANTHER" id="PTHR28079">
    <property type="entry name" value="RNA POLYMERASE I-SPECIFIC TRANSCRIPTION INITIATION FACTOR RRN5"/>
    <property type="match status" value="1"/>
</dbReference>
<feature type="compositionally biased region" description="Low complexity" evidence="1">
    <location>
        <begin position="595"/>
        <end position="612"/>
    </location>
</feature>
<feature type="compositionally biased region" description="Polar residues" evidence="1">
    <location>
        <begin position="261"/>
        <end position="270"/>
    </location>
</feature>
<dbReference type="InterPro" id="IPR039601">
    <property type="entry name" value="Rrn5"/>
</dbReference>
<feature type="compositionally biased region" description="Basic and acidic residues" evidence="1">
    <location>
        <begin position="613"/>
        <end position="629"/>
    </location>
</feature>
<reference evidence="2 3" key="1">
    <citation type="submission" date="2016-12" db="EMBL/GenBank/DDBJ databases">
        <title>The genomes of Aspergillus section Nigri reveals drivers in fungal speciation.</title>
        <authorList>
            <consortium name="DOE Joint Genome Institute"/>
            <person name="Vesth T.C."/>
            <person name="Nybo J."/>
            <person name="Theobald S."/>
            <person name="Brandl J."/>
            <person name="Frisvad J.C."/>
            <person name="Nielsen K.F."/>
            <person name="Lyhne E.K."/>
            <person name="Kogle M.E."/>
            <person name="Kuo A."/>
            <person name="Riley R."/>
            <person name="Clum A."/>
            <person name="Nolan M."/>
            <person name="Lipzen A."/>
            <person name="Salamov A."/>
            <person name="Henrissat B."/>
            <person name="Wiebenga A."/>
            <person name="De Vries R.P."/>
            <person name="Grigoriev I.V."/>
            <person name="Mortensen U.H."/>
            <person name="Andersen M.R."/>
            <person name="Baker S.E."/>
        </authorList>
    </citation>
    <scope>NUCLEOTIDE SEQUENCE [LARGE SCALE GENOMIC DNA]</scope>
    <source>
        <strain evidence="2 3">JOP 1030-1</strain>
    </source>
</reference>
<dbReference type="PANTHER" id="PTHR28079:SF1">
    <property type="entry name" value="RNA POLYMERASE I-SPECIFIC TRANSCRIPTION INITIATION FACTOR RRN5"/>
    <property type="match status" value="1"/>
</dbReference>
<dbReference type="STRING" id="1450539.A0A318ZQJ0"/>
<feature type="region of interest" description="Disordered" evidence="1">
    <location>
        <begin position="501"/>
        <end position="547"/>
    </location>
</feature>
<evidence type="ECO:0000256" key="1">
    <source>
        <dbReference type="SAM" id="MobiDB-lite"/>
    </source>
</evidence>
<dbReference type="GO" id="GO:0006361">
    <property type="term" value="P:transcription initiation at RNA polymerase I promoter"/>
    <property type="evidence" value="ECO:0007669"/>
    <property type="project" value="TreeGrafter"/>
</dbReference>
<feature type="compositionally biased region" description="Basic and acidic residues" evidence="1">
    <location>
        <begin position="222"/>
        <end position="235"/>
    </location>
</feature>
<feature type="compositionally biased region" description="Basic and acidic residues" evidence="1">
    <location>
        <begin position="245"/>
        <end position="259"/>
    </location>
</feature>
<dbReference type="GO" id="GO:0001181">
    <property type="term" value="F:RNA polymerase I general transcription initiation factor activity"/>
    <property type="evidence" value="ECO:0007669"/>
    <property type="project" value="TreeGrafter"/>
</dbReference>
<dbReference type="GO" id="GO:0042790">
    <property type="term" value="P:nucleolar large rRNA transcription by RNA polymerase I"/>
    <property type="evidence" value="ECO:0007669"/>
    <property type="project" value="InterPro"/>
</dbReference>
<dbReference type="AlphaFoldDB" id="A0A318ZQJ0"/>
<keyword evidence="3" id="KW-1185">Reference proteome</keyword>
<dbReference type="Proteomes" id="UP000248349">
    <property type="component" value="Unassembled WGS sequence"/>
</dbReference>
<accession>A0A318ZQJ0</accession>
<feature type="compositionally biased region" description="Basic and acidic residues" evidence="1">
    <location>
        <begin position="536"/>
        <end position="547"/>
    </location>
</feature>
<dbReference type="RefSeq" id="XP_025434887.1">
    <property type="nucleotide sequence ID" value="XM_025574124.1"/>
</dbReference>